<protein>
    <submittedName>
        <fullName evidence="1">Uncharacterized protein</fullName>
    </submittedName>
</protein>
<accession>A0A4C1U1Q6</accession>
<comment type="caution">
    <text evidence="1">The sequence shown here is derived from an EMBL/GenBank/DDBJ whole genome shotgun (WGS) entry which is preliminary data.</text>
</comment>
<reference evidence="1 2" key="1">
    <citation type="journal article" date="2019" name="Commun. Biol.">
        <title>The bagworm genome reveals a unique fibroin gene that provides high tensile strength.</title>
        <authorList>
            <person name="Kono N."/>
            <person name="Nakamura H."/>
            <person name="Ohtoshi R."/>
            <person name="Tomita M."/>
            <person name="Numata K."/>
            <person name="Arakawa K."/>
        </authorList>
    </citation>
    <scope>NUCLEOTIDE SEQUENCE [LARGE SCALE GENOMIC DNA]</scope>
</reference>
<dbReference type="AlphaFoldDB" id="A0A4C1U1Q6"/>
<keyword evidence="2" id="KW-1185">Reference proteome</keyword>
<sequence>MGDVSNEVRGPVVDTLASGAVGFNLYPTVRTLNGVRNRMVSLVKSLRYATPSRRHSPYPKPSALDVVTVFAGKSRYLPPVLRRERFMTRGYQSEIK</sequence>
<evidence type="ECO:0000313" key="1">
    <source>
        <dbReference type="EMBL" id="GBP20241.1"/>
    </source>
</evidence>
<dbReference type="Proteomes" id="UP000299102">
    <property type="component" value="Unassembled WGS sequence"/>
</dbReference>
<organism evidence="1 2">
    <name type="scientific">Eumeta variegata</name>
    <name type="common">Bagworm moth</name>
    <name type="synonym">Eumeta japonica</name>
    <dbReference type="NCBI Taxonomy" id="151549"/>
    <lineage>
        <taxon>Eukaryota</taxon>
        <taxon>Metazoa</taxon>
        <taxon>Ecdysozoa</taxon>
        <taxon>Arthropoda</taxon>
        <taxon>Hexapoda</taxon>
        <taxon>Insecta</taxon>
        <taxon>Pterygota</taxon>
        <taxon>Neoptera</taxon>
        <taxon>Endopterygota</taxon>
        <taxon>Lepidoptera</taxon>
        <taxon>Glossata</taxon>
        <taxon>Ditrysia</taxon>
        <taxon>Tineoidea</taxon>
        <taxon>Psychidae</taxon>
        <taxon>Oiketicinae</taxon>
        <taxon>Eumeta</taxon>
    </lineage>
</organism>
<gene>
    <name evidence="1" type="ORF">EVAR_82114_1</name>
</gene>
<evidence type="ECO:0000313" key="2">
    <source>
        <dbReference type="Proteomes" id="UP000299102"/>
    </source>
</evidence>
<proteinExistence type="predicted"/>
<dbReference type="EMBL" id="BGZK01000116">
    <property type="protein sequence ID" value="GBP20241.1"/>
    <property type="molecule type" value="Genomic_DNA"/>
</dbReference>
<name>A0A4C1U1Q6_EUMVA</name>